<keyword evidence="2" id="KW-1185">Reference proteome</keyword>
<dbReference type="RefSeq" id="WP_068360002.1">
    <property type="nucleotide sequence ID" value="NZ_CP019337.1"/>
</dbReference>
<accession>A0A1B8U1L6</accession>
<sequence length="101" mass="11758">MRNIVLAFGFILISAVTYAQKRSDFKGPAYKNYKYWKHNTAPTIIYVSNAKKGLQGPAYKNYKPSKDDSNTKSFRILNVKSKRKNLMGPAYKNYKIWKKNK</sequence>
<gene>
    <name evidence="1" type="ORF">LPB301_08145</name>
</gene>
<organism evidence="1 2">
    <name type="scientific">Polaribacter reichenbachii</name>
    <dbReference type="NCBI Taxonomy" id="996801"/>
    <lineage>
        <taxon>Bacteria</taxon>
        <taxon>Pseudomonadati</taxon>
        <taxon>Bacteroidota</taxon>
        <taxon>Flavobacteriia</taxon>
        <taxon>Flavobacteriales</taxon>
        <taxon>Flavobacteriaceae</taxon>
    </lineage>
</organism>
<evidence type="ECO:0000313" key="2">
    <source>
        <dbReference type="Proteomes" id="UP000092612"/>
    </source>
</evidence>
<evidence type="ECO:0000313" key="1">
    <source>
        <dbReference type="EMBL" id="OBY65777.1"/>
    </source>
</evidence>
<dbReference type="AlphaFoldDB" id="A0A1B8U1L6"/>
<reference evidence="2" key="1">
    <citation type="submission" date="2016-02" db="EMBL/GenBank/DDBJ databases">
        <title>Paenibacillus sp. LPB0068, isolated from Crassostrea gigas.</title>
        <authorList>
            <person name="Shin S.-K."/>
            <person name="Yi H."/>
        </authorList>
    </citation>
    <scope>NUCLEOTIDE SEQUENCE [LARGE SCALE GENOMIC DNA]</scope>
    <source>
        <strain evidence="2">KCTC 23969</strain>
    </source>
</reference>
<protein>
    <submittedName>
        <fullName evidence="1">Uncharacterized protein</fullName>
    </submittedName>
</protein>
<proteinExistence type="predicted"/>
<comment type="caution">
    <text evidence="1">The sequence shown here is derived from an EMBL/GenBank/DDBJ whole genome shotgun (WGS) entry which is preliminary data.</text>
</comment>
<dbReference type="Proteomes" id="UP000092612">
    <property type="component" value="Unassembled WGS sequence"/>
</dbReference>
<dbReference type="EMBL" id="LSFL01000029">
    <property type="protein sequence ID" value="OBY65777.1"/>
    <property type="molecule type" value="Genomic_DNA"/>
</dbReference>
<dbReference type="KEGG" id="prn:BW723_13635"/>
<name>A0A1B8U1L6_9FLAO</name>
<dbReference type="OrthoDB" id="797657at2"/>
<dbReference type="STRING" id="996801.BW723_13635"/>